<keyword evidence="1" id="KW-1133">Transmembrane helix</keyword>
<accession>A0A246GAK0</accession>
<feature type="transmembrane region" description="Helical" evidence="1">
    <location>
        <begin position="25"/>
        <end position="43"/>
    </location>
</feature>
<organism evidence="2 3">
    <name type="scientific">Flavobacterium columnare</name>
    <dbReference type="NCBI Taxonomy" id="996"/>
    <lineage>
        <taxon>Bacteria</taxon>
        <taxon>Pseudomonadati</taxon>
        <taxon>Bacteroidota</taxon>
        <taxon>Flavobacteriia</taxon>
        <taxon>Flavobacteriales</taxon>
        <taxon>Flavobacteriaceae</taxon>
        <taxon>Flavobacterium</taxon>
    </lineage>
</organism>
<keyword evidence="1" id="KW-0812">Transmembrane</keyword>
<evidence type="ECO:0000256" key="1">
    <source>
        <dbReference type="SAM" id="Phobius"/>
    </source>
</evidence>
<proteinExistence type="predicted"/>
<sequence length="205" mass="24315">MIAEVYTQTCHFDEGEISLYMKKQYIFLIIFFTIIISIIVYKYEILKSIDPTLLTLFSGGIGFIISKFIENLKESKQRIYEQKRVYYNELIKPFRDILKNTKLKTSTDNKLNDKQISNAMDSAFDNILYASDEVILKYGNFRNSSQNNDTNIYRTLKLFAELLLAMRKDLGNNFTNLDEVEILRMFINMTKEEESFYRNEFKKIK</sequence>
<evidence type="ECO:0000313" key="2">
    <source>
        <dbReference type="EMBL" id="OWP77073.1"/>
    </source>
</evidence>
<reference evidence="2 3" key="1">
    <citation type="journal article" date="2017" name="Infect. Genet. Evol.">
        <title>Comparative genome analysis of fish pathogen Flavobacterium columnare reveals extensive sequence diversity within the species.</title>
        <authorList>
            <person name="Kayansamruaj P."/>
            <person name="Dong H.T."/>
            <person name="Hirono I."/>
            <person name="Kondo H."/>
            <person name="Senapin S."/>
            <person name="Rodkhum C."/>
        </authorList>
    </citation>
    <scope>NUCLEOTIDE SEQUENCE [LARGE SCALE GENOMIC DNA]</scope>
    <source>
        <strain evidence="2 3">1214</strain>
    </source>
</reference>
<dbReference type="Proteomes" id="UP000198034">
    <property type="component" value="Unassembled WGS sequence"/>
</dbReference>
<comment type="caution">
    <text evidence="2">The sequence shown here is derived from an EMBL/GenBank/DDBJ whole genome shotgun (WGS) entry which is preliminary data.</text>
</comment>
<protein>
    <submittedName>
        <fullName evidence="2">Uncharacterized protein</fullName>
    </submittedName>
</protein>
<gene>
    <name evidence="2" type="ORF">BWK62_08185</name>
</gene>
<name>A0A246GAK0_9FLAO</name>
<keyword evidence="1" id="KW-0472">Membrane</keyword>
<dbReference type="AlphaFoldDB" id="A0A246GAK0"/>
<feature type="transmembrane region" description="Helical" evidence="1">
    <location>
        <begin position="49"/>
        <end position="69"/>
    </location>
</feature>
<evidence type="ECO:0000313" key="3">
    <source>
        <dbReference type="Proteomes" id="UP000198034"/>
    </source>
</evidence>
<dbReference type="EMBL" id="MTCY01000020">
    <property type="protein sequence ID" value="OWP77073.1"/>
    <property type="molecule type" value="Genomic_DNA"/>
</dbReference>